<dbReference type="Ensembl" id="ENSATET00000023121.3">
    <property type="protein sequence ID" value="ENSATEP00000022750.2"/>
    <property type="gene ID" value="ENSATEG00000015290.3"/>
</dbReference>
<dbReference type="GO" id="GO:0005576">
    <property type="term" value="C:extracellular region"/>
    <property type="evidence" value="ECO:0007669"/>
    <property type="project" value="UniProtKB-SubCell"/>
</dbReference>
<proteinExistence type="predicted"/>
<dbReference type="RefSeq" id="XP_026196598.1">
    <property type="nucleotide sequence ID" value="XM_026340813.1"/>
</dbReference>
<dbReference type="Pfam" id="PF26562">
    <property type="entry name" value="Ig-like"/>
    <property type="match status" value="1"/>
</dbReference>
<comment type="subcellular location">
    <subcellularLocation>
        <location evidence="1">Secreted</location>
    </subcellularLocation>
</comment>
<dbReference type="PANTHER" id="PTHR47130:SF3">
    <property type="entry name" value="ZONA PELLUCIDA PROTEIN"/>
    <property type="match status" value="1"/>
</dbReference>
<dbReference type="Gene3D" id="2.60.40.3210">
    <property type="entry name" value="Zona pellucida, ZP-N domain"/>
    <property type="match status" value="1"/>
</dbReference>
<dbReference type="Pfam" id="PF23344">
    <property type="entry name" value="ZP-N"/>
    <property type="match status" value="1"/>
</dbReference>
<dbReference type="PROSITE" id="PS00682">
    <property type="entry name" value="ZP_1"/>
    <property type="match status" value="1"/>
</dbReference>
<dbReference type="GeneTree" id="ENSGT00940000163503"/>
<reference evidence="8" key="1">
    <citation type="submission" date="2021-04" db="EMBL/GenBank/DDBJ databases">
        <authorList>
            <consortium name="Wellcome Sanger Institute Data Sharing"/>
        </authorList>
    </citation>
    <scope>NUCLEOTIDE SEQUENCE [LARGE SCALE GENOMIC DNA]</scope>
</reference>
<feature type="domain" description="ZP" evidence="7">
    <location>
        <begin position="608"/>
        <end position="883"/>
    </location>
</feature>
<reference evidence="8" key="2">
    <citation type="submission" date="2025-08" db="UniProtKB">
        <authorList>
            <consortium name="Ensembl"/>
        </authorList>
    </citation>
    <scope>IDENTIFICATION</scope>
</reference>
<keyword evidence="9" id="KW-1185">Reference proteome</keyword>
<evidence type="ECO:0000256" key="5">
    <source>
        <dbReference type="SAM" id="MobiDB-lite"/>
    </source>
</evidence>
<dbReference type="OrthoDB" id="9944868at2759"/>
<dbReference type="InterPro" id="IPR001507">
    <property type="entry name" value="ZP_dom"/>
</dbReference>
<organism evidence="8 9">
    <name type="scientific">Anabas testudineus</name>
    <name type="common">Climbing perch</name>
    <name type="synonym">Anthias testudineus</name>
    <dbReference type="NCBI Taxonomy" id="64144"/>
    <lineage>
        <taxon>Eukaryota</taxon>
        <taxon>Metazoa</taxon>
        <taxon>Chordata</taxon>
        <taxon>Craniata</taxon>
        <taxon>Vertebrata</taxon>
        <taxon>Euteleostomi</taxon>
        <taxon>Actinopterygii</taxon>
        <taxon>Neopterygii</taxon>
        <taxon>Teleostei</taxon>
        <taxon>Neoteleostei</taxon>
        <taxon>Acanthomorphata</taxon>
        <taxon>Anabantaria</taxon>
        <taxon>Anabantiformes</taxon>
        <taxon>Anabantoidei</taxon>
        <taxon>Anabantidae</taxon>
        <taxon>Anabas</taxon>
    </lineage>
</organism>
<dbReference type="InterPro" id="IPR055355">
    <property type="entry name" value="ZP-C"/>
</dbReference>
<evidence type="ECO:0000256" key="1">
    <source>
        <dbReference type="ARBA" id="ARBA00004613"/>
    </source>
</evidence>
<dbReference type="InParanoid" id="A0A3Q1IQM4"/>
<evidence type="ECO:0000256" key="2">
    <source>
        <dbReference type="ARBA" id="ARBA00022525"/>
    </source>
</evidence>
<dbReference type="Gene3D" id="2.60.40.4100">
    <property type="entry name" value="Zona pellucida, ZP-C domain"/>
    <property type="match status" value="1"/>
</dbReference>
<accession>A0A3Q1IQM4</accession>
<dbReference type="InterPro" id="IPR058876">
    <property type="entry name" value="Ig-like_ZP"/>
</dbReference>
<dbReference type="STRING" id="64144.ENSATEP00000022750"/>
<evidence type="ECO:0000313" key="8">
    <source>
        <dbReference type="Ensembl" id="ENSATEP00000022750.2"/>
    </source>
</evidence>
<dbReference type="GeneID" id="113149007"/>
<sequence>MRRFIGVGLLLLLMAVVSIDAQNESSLKISSTCLGNIMRVDVGPLGGKLLEFAAVMNNSAILITPSLASQCGFSMKTDHLGNAMIYASLQNCFAQNVEDHAFTTTLNLRLHGNQMDEDELYQVAETCQYTAWASREIVCDHNYMEVSVKRAAPHDYVLPNHLIPSANSKWGNPRRAAEKRPVEAGFRITTLVFFTPEERIMEVKEALNRGYGIANTPSRLVLRSPKTTPETYIQNVAGVPMTVLKTSTIFEKKWLAVQIDATAACPLVEGSVSVSSNTIAWYLPWHIDPLISSKQFKLLEVHMGINGQRITTAEMAARQYSLIVSSTHIVIKIPIGAVGGYLKSNVQDNQYFTSYTVEPMVELHWIEDTTHEDTRYKVLFPITTPFLPQPLQVIDETVPNKQIFKLILGPFGTDVALINITFPSEVLSVAECNVRGFNVMELMSPNSSSKVFILQVPFMDPVVLQMTQNGFTLYRLQLTFGLLVLPELAPLSHTAHLEAKLVNIAPPKVFGGCDHQNFYVLVEHGRRSFQTMVGKQMLTPDLGQKYGFMDNGTHFSLVVPFSAPDVVFEAIEQASIRGRIDVIMRNPETNTEIKKFSMACNFHSTLTVCFPNGTMTALAVKLEAVPSLNTSRLTLRDPTCGPLFSNDRFAYFIFSGNTCGTTRKFLSNVMLYENEISLPDESDKSDESDESERKNESEEPVYELKVSCYYDINTIHTLAFRTKPLMNQPYAENGKGELQVAMRLALDKSYSLFYREEDYPISKYLQQPLYFEVELMRSRNPKVSLELENCWATLKEDRMSQPRWNLIIDGCANKVHPYQVVFHPVWVDARVENPSHFKRFEVQMFSFDDKETLSPQLFVHCDAVICDARNPLGGVCNKKCPSKNNEIRGQRQALSHVSSGLINLTQ</sequence>
<evidence type="ECO:0000256" key="6">
    <source>
        <dbReference type="SAM" id="SignalP"/>
    </source>
</evidence>
<dbReference type="PANTHER" id="PTHR47130">
    <property type="entry name" value="SI:DKEY-19B23.11-RELATED"/>
    <property type="match status" value="1"/>
</dbReference>
<feature type="region of interest" description="Disordered" evidence="5">
    <location>
        <begin position="678"/>
        <end position="699"/>
    </location>
</feature>
<evidence type="ECO:0000259" key="7">
    <source>
        <dbReference type="PROSITE" id="PS51034"/>
    </source>
</evidence>
<evidence type="ECO:0000256" key="4">
    <source>
        <dbReference type="ARBA" id="ARBA00023180"/>
    </source>
</evidence>
<keyword evidence="2" id="KW-0964">Secreted</keyword>
<dbReference type="InterPro" id="IPR017977">
    <property type="entry name" value="ZP_dom_CS"/>
</dbReference>
<evidence type="ECO:0000313" key="9">
    <source>
        <dbReference type="Proteomes" id="UP000265040"/>
    </source>
</evidence>
<evidence type="ECO:0000256" key="3">
    <source>
        <dbReference type="ARBA" id="ARBA00023157"/>
    </source>
</evidence>
<reference evidence="8" key="3">
    <citation type="submission" date="2025-09" db="UniProtKB">
        <authorList>
            <consortium name="Ensembl"/>
        </authorList>
    </citation>
    <scope>IDENTIFICATION</scope>
</reference>
<name>A0A3Q1IQM4_ANATE</name>
<keyword evidence="6" id="KW-0732">Signal</keyword>
<dbReference type="PROSITE" id="PS51034">
    <property type="entry name" value="ZP_2"/>
    <property type="match status" value="1"/>
</dbReference>
<keyword evidence="4" id="KW-0325">Glycoprotein</keyword>
<dbReference type="InterPro" id="IPR042235">
    <property type="entry name" value="ZP-C_dom"/>
</dbReference>
<keyword evidence="3" id="KW-1015">Disulfide bond</keyword>
<feature type="signal peptide" evidence="6">
    <location>
        <begin position="1"/>
        <end position="21"/>
    </location>
</feature>
<feature type="chain" id="PRO_5030080022" description="ZP domain-containing protein" evidence="6">
    <location>
        <begin position="22"/>
        <end position="906"/>
    </location>
</feature>
<protein>
    <recommendedName>
        <fullName evidence="7">ZP domain-containing protein</fullName>
    </recommendedName>
</protein>
<dbReference type="AlphaFoldDB" id="A0A3Q1IQM4"/>
<dbReference type="SMART" id="SM00241">
    <property type="entry name" value="ZP"/>
    <property type="match status" value="1"/>
</dbReference>
<dbReference type="Proteomes" id="UP000265040">
    <property type="component" value="Chromosome 24"/>
</dbReference>
<dbReference type="Pfam" id="PF00100">
    <property type="entry name" value="Zona_pellucida"/>
    <property type="match status" value="1"/>
</dbReference>
<dbReference type="InterPro" id="IPR055356">
    <property type="entry name" value="ZP-N"/>
</dbReference>
<feature type="compositionally biased region" description="Acidic residues" evidence="5">
    <location>
        <begin position="678"/>
        <end position="690"/>
    </location>
</feature>